<protein>
    <submittedName>
        <fullName evidence="1">Unnamed protein product</fullName>
    </submittedName>
</protein>
<dbReference type="EMBL" id="BSXS01018632">
    <property type="protein sequence ID" value="GMF14156.1"/>
    <property type="molecule type" value="Genomic_DNA"/>
</dbReference>
<name>A0ACB5UDX5_AMBMO</name>
<sequence length="408" mass="46637">MSPNMKKLAKQIFKSHKRHQSKPASQTQQRSSMHDRHGKVVTTKKRPSGKSKYQNHSDASEIDSSGTHVFGDHKPYENDLVIEDSDSDSSQDENECQDTDEDKSSSNSSSSNDSDLDSDSDSDSDSGSSFLEHKRKMKGPLSLTTKKEREREERAKYFRRRNKRIKEEAKMIKPLDSKDQFMEYFYAVEEALDHLSFQNIVQEAINGKRLDKSHENLDDVDDDRDIVNLLYQTCNLKDVNVLDKSTARFALSKIATACEFIINRGKFVKELEAIRLTSSLPLLLKNLQDVHLKAQLSGLPYSEERITDVVVGHIPRGQITNDELSAHYKKRKDKSIKGLYQLLVNKADQFDVDTTDFINYTQTTPYSYNPPALPQNINAIRNAKEAVTESSQSKRARNNKNKKNKQQQ</sequence>
<keyword evidence="2" id="KW-1185">Reference proteome</keyword>
<comment type="caution">
    <text evidence="1">The sequence shown here is derived from an EMBL/GenBank/DDBJ whole genome shotgun (WGS) entry which is preliminary data.</text>
</comment>
<evidence type="ECO:0000313" key="2">
    <source>
        <dbReference type="Proteomes" id="UP001165064"/>
    </source>
</evidence>
<dbReference type="Proteomes" id="UP001165064">
    <property type="component" value="Unassembled WGS sequence"/>
</dbReference>
<evidence type="ECO:0000313" key="1">
    <source>
        <dbReference type="EMBL" id="GMF14156.1"/>
    </source>
</evidence>
<gene>
    <name evidence="1" type="ORF">Amon02_001343500</name>
</gene>
<organism evidence="1 2">
    <name type="scientific">Ambrosiozyma monospora</name>
    <name type="common">Yeast</name>
    <name type="synonym">Endomycopsis monosporus</name>
    <dbReference type="NCBI Taxonomy" id="43982"/>
    <lineage>
        <taxon>Eukaryota</taxon>
        <taxon>Fungi</taxon>
        <taxon>Dikarya</taxon>
        <taxon>Ascomycota</taxon>
        <taxon>Saccharomycotina</taxon>
        <taxon>Pichiomycetes</taxon>
        <taxon>Pichiales</taxon>
        <taxon>Pichiaceae</taxon>
        <taxon>Ambrosiozyma</taxon>
    </lineage>
</organism>
<accession>A0ACB5UDX5</accession>
<reference evidence="1" key="1">
    <citation type="submission" date="2023-04" db="EMBL/GenBank/DDBJ databases">
        <title>Ambrosiozyma monospora NBRC 10751.</title>
        <authorList>
            <person name="Ichikawa N."/>
            <person name="Sato H."/>
            <person name="Tonouchi N."/>
        </authorList>
    </citation>
    <scope>NUCLEOTIDE SEQUENCE</scope>
    <source>
        <strain evidence="1">NBRC 10751</strain>
    </source>
</reference>
<proteinExistence type="predicted"/>